<accession>A0A5B7FVX8</accession>
<dbReference type="AlphaFoldDB" id="A0A5B7FVX8"/>
<dbReference type="EMBL" id="VSRR010008906">
    <property type="protein sequence ID" value="MPC49489.1"/>
    <property type="molecule type" value="Genomic_DNA"/>
</dbReference>
<protein>
    <submittedName>
        <fullName evidence="2">Uncharacterized protein</fullName>
    </submittedName>
</protein>
<sequence length="83" mass="8975">MRQHPLKVDVVSKGGQVEDEVMDDEGESVVVGFYYLEDRFYYGDGGSGWQPPGSDKEPGGNVDGCTDGWRVSETGAISVDITT</sequence>
<gene>
    <name evidence="2" type="ORF">E2C01_043291</name>
</gene>
<name>A0A5B7FVX8_PORTR</name>
<reference evidence="2 3" key="1">
    <citation type="submission" date="2019-05" db="EMBL/GenBank/DDBJ databases">
        <title>Another draft genome of Portunus trituberculatus and its Hox gene families provides insights of decapod evolution.</title>
        <authorList>
            <person name="Jeong J.-H."/>
            <person name="Song I."/>
            <person name="Kim S."/>
            <person name="Choi T."/>
            <person name="Kim D."/>
            <person name="Ryu S."/>
            <person name="Kim W."/>
        </authorList>
    </citation>
    <scope>NUCLEOTIDE SEQUENCE [LARGE SCALE GENOMIC DNA]</scope>
    <source>
        <tissue evidence="2">Muscle</tissue>
    </source>
</reference>
<proteinExistence type="predicted"/>
<dbReference type="Proteomes" id="UP000324222">
    <property type="component" value="Unassembled WGS sequence"/>
</dbReference>
<organism evidence="2 3">
    <name type="scientific">Portunus trituberculatus</name>
    <name type="common">Swimming crab</name>
    <name type="synonym">Neptunus trituberculatus</name>
    <dbReference type="NCBI Taxonomy" id="210409"/>
    <lineage>
        <taxon>Eukaryota</taxon>
        <taxon>Metazoa</taxon>
        <taxon>Ecdysozoa</taxon>
        <taxon>Arthropoda</taxon>
        <taxon>Crustacea</taxon>
        <taxon>Multicrustacea</taxon>
        <taxon>Malacostraca</taxon>
        <taxon>Eumalacostraca</taxon>
        <taxon>Eucarida</taxon>
        <taxon>Decapoda</taxon>
        <taxon>Pleocyemata</taxon>
        <taxon>Brachyura</taxon>
        <taxon>Eubrachyura</taxon>
        <taxon>Portunoidea</taxon>
        <taxon>Portunidae</taxon>
        <taxon>Portuninae</taxon>
        <taxon>Portunus</taxon>
    </lineage>
</organism>
<evidence type="ECO:0000313" key="2">
    <source>
        <dbReference type="EMBL" id="MPC49489.1"/>
    </source>
</evidence>
<keyword evidence="3" id="KW-1185">Reference proteome</keyword>
<comment type="caution">
    <text evidence="2">The sequence shown here is derived from an EMBL/GenBank/DDBJ whole genome shotgun (WGS) entry which is preliminary data.</text>
</comment>
<evidence type="ECO:0000313" key="3">
    <source>
        <dbReference type="Proteomes" id="UP000324222"/>
    </source>
</evidence>
<evidence type="ECO:0000256" key="1">
    <source>
        <dbReference type="SAM" id="MobiDB-lite"/>
    </source>
</evidence>
<feature type="region of interest" description="Disordered" evidence="1">
    <location>
        <begin position="46"/>
        <end position="69"/>
    </location>
</feature>